<dbReference type="InterPro" id="IPR020846">
    <property type="entry name" value="MFS_dom"/>
</dbReference>
<evidence type="ECO:0000259" key="7">
    <source>
        <dbReference type="PROSITE" id="PS50850"/>
    </source>
</evidence>
<dbReference type="PROSITE" id="PS50850">
    <property type="entry name" value="MFS"/>
    <property type="match status" value="1"/>
</dbReference>
<evidence type="ECO:0000256" key="4">
    <source>
        <dbReference type="ARBA" id="ARBA00023136"/>
    </source>
</evidence>
<accession>A0A5C8ZFE4</accession>
<dbReference type="GO" id="GO:0005886">
    <property type="term" value="C:plasma membrane"/>
    <property type="evidence" value="ECO:0007669"/>
    <property type="project" value="UniProtKB-SubCell"/>
</dbReference>
<protein>
    <submittedName>
        <fullName evidence="8">MFS transporter</fullName>
    </submittedName>
</protein>
<feature type="transmembrane region" description="Helical" evidence="6">
    <location>
        <begin position="367"/>
        <end position="387"/>
    </location>
</feature>
<dbReference type="InterPro" id="IPR036259">
    <property type="entry name" value="MFS_trans_sf"/>
</dbReference>
<dbReference type="PANTHER" id="PTHR42718">
    <property type="entry name" value="MAJOR FACILITATOR SUPERFAMILY MULTIDRUG TRANSPORTER MFSC"/>
    <property type="match status" value="1"/>
</dbReference>
<keyword evidence="2 6" id="KW-0812">Transmembrane</keyword>
<feature type="transmembrane region" description="Helical" evidence="6">
    <location>
        <begin position="236"/>
        <end position="256"/>
    </location>
</feature>
<feature type="transmembrane region" description="Helical" evidence="6">
    <location>
        <begin position="335"/>
        <end position="355"/>
    </location>
</feature>
<proteinExistence type="predicted"/>
<feature type="transmembrane region" description="Helical" evidence="6">
    <location>
        <begin position="307"/>
        <end position="329"/>
    </location>
</feature>
<reference evidence="8 9" key="1">
    <citation type="submission" date="2019-07" db="EMBL/GenBank/DDBJ databases">
        <title>Quadrisphaera sp. strain DD2A genome sequencing and assembly.</title>
        <authorList>
            <person name="Kim I."/>
        </authorList>
    </citation>
    <scope>NUCLEOTIDE SEQUENCE [LARGE SCALE GENOMIC DNA]</scope>
    <source>
        <strain evidence="8 9">DD2A</strain>
    </source>
</reference>
<keyword evidence="9" id="KW-1185">Reference proteome</keyword>
<dbReference type="Gene3D" id="1.20.1720.10">
    <property type="entry name" value="Multidrug resistance protein D"/>
    <property type="match status" value="1"/>
</dbReference>
<organism evidence="8 9">
    <name type="scientific">Quadrisphaera setariae</name>
    <dbReference type="NCBI Taxonomy" id="2593304"/>
    <lineage>
        <taxon>Bacteria</taxon>
        <taxon>Bacillati</taxon>
        <taxon>Actinomycetota</taxon>
        <taxon>Actinomycetes</taxon>
        <taxon>Kineosporiales</taxon>
        <taxon>Kineosporiaceae</taxon>
        <taxon>Quadrisphaera</taxon>
    </lineage>
</organism>
<evidence type="ECO:0000313" key="9">
    <source>
        <dbReference type="Proteomes" id="UP000321234"/>
    </source>
</evidence>
<dbReference type="Gene3D" id="1.20.1250.20">
    <property type="entry name" value="MFS general substrate transporter like domains"/>
    <property type="match status" value="1"/>
</dbReference>
<feature type="region of interest" description="Disordered" evidence="5">
    <location>
        <begin position="1"/>
        <end position="39"/>
    </location>
</feature>
<dbReference type="Proteomes" id="UP000321234">
    <property type="component" value="Unassembled WGS sequence"/>
</dbReference>
<evidence type="ECO:0000256" key="5">
    <source>
        <dbReference type="SAM" id="MobiDB-lite"/>
    </source>
</evidence>
<evidence type="ECO:0000256" key="3">
    <source>
        <dbReference type="ARBA" id="ARBA00022989"/>
    </source>
</evidence>
<dbReference type="OrthoDB" id="7375466at2"/>
<dbReference type="CDD" id="cd17321">
    <property type="entry name" value="MFS_MMR_MDR_like"/>
    <property type="match status" value="1"/>
</dbReference>
<feature type="domain" description="Major facilitator superfamily (MFS) profile" evidence="7">
    <location>
        <begin position="51"/>
        <end position="500"/>
    </location>
</feature>
<dbReference type="EMBL" id="VKAC01000006">
    <property type="protein sequence ID" value="TXR55933.1"/>
    <property type="molecule type" value="Genomic_DNA"/>
</dbReference>
<name>A0A5C8ZFE4_9ACTN</name>
<comment type="subcellular location">
    <subcellularLocation>
        <location evidence="1">Cell membrane</location>
        <topology evidence="1">Multi-pass membrane protein</topology>
    </subcellularLocation>
</comment>
<feature type="transmembrane region" description="Helical" evidence="6">
    <location>
        <begin position="445"/>
        <end position="464"/>
    </location>
</feature>
<dbReference type="PANTHER" id="PTHR42718:SF42">
    <property type="entry name" value="EXPORT PROTEIN"/>
    <property type="match status" value="1"/>
</dbReference>
<feature type="transmembrane region" description="Helical" evidence="6">
    <location>
        <begin position="204"/>
        <end position="224"/>
    </location>
</feature>
<feature type="transmembrane region" description="Helical" evidence="6">
    <location>
        <begin position="476"/>
        <end position="496"/>
    </location>
</feature>
<dbReference type="Pfam" id="PF07690">
    <property type="entry name" value="MFS_1"/>
    <property type="match status" value="1"/>
</dbReference>
<evidence type="ECO:0000256" key="6">
    <source>
        <dbReference type="SAM" id="Phobius"/>
    </source>
</evidence>
<dbReference type="SUPFAM" id="SSF103473">
    <property type="entry name" value="MFS general substrate transporter"/>
    <property type="match status" value="1"/>
</dbReference>
<feature type="transmembrane region" description="Helical" evidence="6">
    <location>
        <begin position="175"/>
        <end position="198"/>
    </location>
</feature>
<feature type="transmembrane region" description="Helical" evidence="6">
    <location>
        <begin position="142"/>
        <end position="163"/>
    </location>
</feature>
<comment type="caution">
    <text evidence="8">The sequence shown here is derived from an EMBL/GenBank/DDBJ whole genome shotgun (WGS) entry which is preliminary data.</text>
</comment>
<feature type="compositionally biased region" description="Basic and acidic residues" evidence="5">
    <location>
        <begin position="26"/>
        <end position="37"/>
    </location>
</feature>
<feature type="transmembrane region" description="Helical" evidence="6">
    <location>
        <begin position="86"/>
        <end position="105"/>
    </location>
</feature>
<feature type="transmembrane region" description="Helical" evidence="6">
    <location>
        <begin position="117"/>
        <end position="136"/>
    </location>
</feature>
<gene>
    <name evidence="8" type="ORF">FMM08_10655</name>
</gene>
<evidence type="ECO:0000256" key="1">
    <source>
        <dbReference type="ARBA" id="ARBA00004651"/>
    </source>
</evidence>
<feature type="transmembrane region" description="Helical" evidence="6">
    <location>
        <begin position="268"/>
        <end position="286"/>
    </location>
</feature>
<evidence type="ECO:0000256" key="2">
    <source>
        <dbReference type="ARBA" id="ARBA00022692"/>
    </source>
</evidence>
<dbReference type="AlphaFoldDB" id="A0A5C8ZFE4"/>
<dbReference type="GO" id="GO:0022857">
    <property type="term" value="F:transmembrane transporter activity"/>
    <property type="evidence" value="ECO:0007669"/>
    <property type="project" value="InterPro"/>
</dbReference>
<keyword evidence="4 6" id="KW-0472">Membrane</keyword>
<sequence>MGVSTRSGGRARTIVTVPDQRTPSAGHDDDERARPADRSGVALASPTGRAVLVASTAGSAVAFLDAQVVSIALPSIGRDLRAELGVLQWTVNAYTLSLAALVLLGGALGDRWGRRRVFVVGVVWFAVTSAACALAPTAEVLVGARALQGVGAALLTPMSLALLQTVLRREDRARAIGLWSGATTLATVAAPVVGGALVALDWRLVFALNLPVAALAVALARKVPDTRDGAARTHRLDLPGAALGAAALAGLTWALTRAGEVPDPASDAAVLGAGAAAAALAVGFVVRERRAAFPVVPPSLFADRTFTAANGFTLLVYAALSGMQLLLVLQLQVSLGWTALQAGLASLPSSLLLGLLSGRAGALGQRYGVRSMLTAGAATGAAGLVLLSGASPGDAYATAVLPGVLVMGLGFAAFVAPLTAGVLAAAPGELAGAASGVNNAVARTAGLLAVAALPAVVGLSGTAYTDPALLVPAFRTGMLVCAALVAAGALLALLALPRAGAAAARQ</sequence>
<evidence type="ECO:0000313" key="8">
    <source>
        <dbReference type="EMBL" id="TXR55933.1"/>
    </source>
</evidence>
<dbReference type="InterPro" id="IPR011701">
    <property type="entry name" value="MFS"/>
</dbReference>
<keyword evidence="3 6" id="KW-1133">Transmembrane helix</keyword>
<feature type="transmembrane region" description="Helical" evidence="6">
    <location>
        <begin position="399"/>
        <end position="424"/>
    </location>
</feature>